<evidence type="ECO:0000256" key="1">
    <source>
        <dbReference type="SAM" id="MobiDB-lite"/>
    </source>
</evidence>
<sequence>MFSICTSPRHSFLPGRWKGRQLRGSFISSTRRIGVAPWRIPCSVNDNSTLHDFDPSKELLELEVDSRPRNVRLFSEKERSWFGPNGQYIRELPCPGCRGRGYTPCPECGVDRSRPDCFQCSGKGVKTCRQCLGECVIWEESYDERPWEKARSSSLFKVKEDDEVDRLEIKVDAGRKSRRIYRPPTPEVSLKISRSLRSLNAKTGLFSKRMKIIHQDPLLHAQRVAAIKKTKGTPAARKRASEISKAYFSDPENRLKRSMAMKGVKFYCSHCGEEGHRRHYCQVLRGTSSEMRFRCSSCGARGHNLRTCGRSTMEKSKSRQSRSAHHQQTWPQLIKVEEGNSDSQGTVAGKAKRSYSCKLCLGKGHNSRTCPTRKVRGETSTKVVMLEQVTIK</sequence>
<comment type="caution">
    <text evidence="3">The sequence shown here is derived from an EMBL/GenBank/DDBJ whole genome shotgun (WGS) entry which is preliminary data.</text>
</comment>
<organism evidence="3 4">
    <name type="scientific">Dendrobium thyrsiflorum</name>
    <name type="common">Pinecone-like raceme dendrobium</name>
    <name type="synonym">Orchid</name>
    <dbReference type="NCBI Taxonomy" id="117978"/>
    <lineage>
        <taxon>Eukaryota</taxon>
        <taxon>Viridiplantae</taxon>
        <taxon>Streptophyta</taxon>
        <taxon>Embryophyta</taxon>
        <taxon>Tracheophyta</taxon>
        <taxon>Spermatophyta</taxon>
        <taxon>Magnoliopsida</taxon>
        <taxon>Liliopsida</taxon>
        <taxon>Asparagales</taxon>
        <taxon>Orchidaceae</taxon>
        <taxon>Epidendroideae</taxon>
        <taxon>Malaxideae</taxon>
        <taxon>Dendrobiinae</taxon>
        <taxon>Dendrobium</taxon>
    </lineage>
</organism>
<dbReference type="SUPFAM" id="SSF57756">
    <property type="entry name" value="Retrovirus zinc finger-like domains"/>
    <property type="match status" value="1"/>
</dbReference>
<feature type="domain" description="CCHC-type" evidence="2">
    <location>
        <begin position="294"/>
        <end position="310"/>
    </location>
</feature>
<name>A0ABD0V5P5_DENTH</name>
<keyword evidence="4" id="KW-1185">Reference proteome</keyword>
<feature type="domain" description="CCHC-type" evidence="2">
    <location>
        <begin position="356"/>
        <end position="372"/>
    </location>
</feature>
<dbReference type="InterPro" id="IPR036875">
    <property type="entry name" value="Znf_CCHC_sf"/>
</dbReference>
<dbReference type="InterPro" id="IPR001878">
    <property type="entry name" value="Znf_CCHC"/>
</dbReference>
<evidence type="ECO:0000313" key="3">
    <source>
        <dbReference type="EMBL" id="KAL0917916.1"/>
    </source>
</evidence>
<proteinExistence type="predicted"/>
<reference evidence="3 4" key="1">
    <citation type="journal article" date="2024" name="Plant Biotechnol. J.">
        <title>Dendrobium thyrsiflorum genome and its molecular insights into genes involved in important horticultural traits.</title>
        <authorList>
            <person name="Chen B."/>
            <person name="Wang J.Y."/>
            <person name="Zheng P.J."/>
            <person name="Li K.L."/>
            <person name="Liang Y.M."/>
            <person name="Chen X.F."/>
            <person name="Zhang C."/>
            <person name="Zhao X."/>
            <person name="He X."/>
            <person name="Zhang G.Q."/>
            <person name="Liu Z.J."/>
            <person name="Xu Q."/>
        </authorList>
    </citation>
    <scope>NUCLEOTIDE SEQUENCE [LARGE SCALE GENOMIC DNA]</scope>
    <source>
        <strain evidence="3">GZMU011</strain>
    </source>
</reference>
<dbReference type="EMBL" id="JANQDX010000010">
    <property type="protein sequence ID" value="KAL0917916.1"/>
    <property type="molecule type" value="Genomic_DNA"/>
</dbReference>
<dbReference type="PANTHER" id="PTHR23002">
    <property type="entry name" value="ZINC FINGER CCHC DOMAIN CONTAINING PROTEIN"/>
    <property type="match status" value="1"/>
</dbReference>
<feature type="region of interest" description="Disordered" evidence="1">
    <location>
        <begin position="310"/>
        <end position="347"/>
    </location>
</feature>
<protein>
    <recommendedName>
        <fullName evidence="2">CCHC-type domain-containing protein</fullName>
    </recommendedName>
</protein>
<evidence type="ECO:0000313" key="4">
    <source>
        <dbReference type="Proteomes" id="UP001552299"/>
    </source>
</evidence>
<gene>
    <name evidence="3" type="ORF">M5K25_013024</name>
</gene>
<feature type="domain" description="CCHC-type" evidence="2">
    <location>
        <begin position="267"/>
        <end position="283"/>
    </location>
</feature>
<accession>A0ABD0V5P5</accession>
<dbReference type="Proteomes" id="UP001552299">
    <property type="component" value="Unassembled WGS sequence"/>
</dbReference>
<dbReference type="InterPro" id="IPR051714">
    <property type="entry name" value="Znf_CCHC_NABP"/>
</dbReference>
<dbReference type="AlphaFoldDB" id="A0ABD0V5P5"/>
<evidence type="ECO:0000259" key="2">
    <source>
        <dbReference type="SMART" id="SM00343"/>
    </source>
</evidence>
<dbReference type="SMART" id="SM00343">
    <property type="entry name" value="ZnF_C2HC"/>
    <property type="match status" value="3"/>
</dbReference>